<evidence type="ECO:0000256" key="1">
    <source>
        <dbReference type="SAM" id="MobiDB-lite"/>
    </source>
</evidence>
<gene>
    <name evidence="2" type="ORF">C8Q71DRAFT_717274</name>
</gene>
<feature type="compositionally biased region" description="Polar residues" evidence="1">
    <location>
        <begin position="287"/>
        <end position="298"/>
    </location>
</feature>
<reference evidence="2 3" key="1">
    <citation type="journal article" date="2021" name="Environ. Microbiol.">
        <title>Gene family expansions and transcriptome signatures uncover fungal adaptations to wood decay.</title>
        <authorList>
            <person name="Hage H."/>
            <person name="Miyauchi S."/>
            <person name="Viragh M."/>
            <person name="Drula E."/>
            <person name="Min B."/>
            <person name="Chaduli D."/>
            <person name="Navarro D."/>
            <person name="Favel A."/>
            <person name="Norest M."/>
            <person name="Lesage-Meessen L."/>
            <person name="Balint B."/>
            <person name="Merenyi Z."/>
            <person name="de Eugenio L."/>
            <person name="Morin E."/>
            <person name="Martinez A.T."/>
            <person name="Baldrian P."/>
            <person name="Stursova M."/>
            <person name="Martinez M.J."/>
            <person name="Novotny C."/>
            <person name="Magnuson J.K."/>
            <person name="Spatafora J.W."/>
            <person name="Maurice S."/>
            <person name="Pangilinan J."/>
            <person name="Andreopoulos W."/>
            <person name="LaButti K."/>
            <person name="Hundley H."/>
            <person name="Na H."/>
            <person name="Kuo A."/>
            <person name="Barry K."/>
            <person name="Lipzen A."/>
            <person name="Henrissat B."/>
            <person name="Riley R."/>
            <person name="Ahrendt S."/>
            <person name="Nagy L.G."/>
            <person name="Grigoriev I.V."/>
            <person name="Martin F."/>
            <person name="Rosso M.N."/>
        </authorList>
    </citation>
    <scope>NUCLEOTIDE SEQUENCE [LARGE SCALE GENOMIC DNA]</scope>
    <source>
        <strain evidence="2 3">CIRM-BRFM 1785</strain>
    </source>
</reference>
<name>A0ABQ8K0H7_9APHY</name>
<sequence>MKGSADNRDERRWSEVFPPHTALTFAAVWDPVEGMITFSGAHLFDSEGGERGTSRPLPKDAVDNQSQALTIDMLLHQIHSQGAASGACDRERDNGDPSSWACDGQTDTDGVNSQFLPQWLGVPRGMSTGLNSPAFASSAALTLMTPESNTQGMHHQRYSNLLRAAGAMPDWPNGAPFRPMPVHKESFTRSEDAVTDEGFFEGRQMPNGSYGSLPVLVNLNLSSRFSVTTTSTNEYIEVDFPSQYGYNELDCESSTWETVRGAERHFCLNIPPPPERRRRLRKRTSPVSSPTTESQPASPHSVLSRRRFNHGAPDMSPRTPTTPGPSPLQKVWPPRPPTPPPPASLPSTLKRKASVARAKVMDRLQKVGKNDEDGWVCVEVEHRVVHRVEHNIV</sequence>
<evidence type="ECO:0000313" key="3">
    <source>
        <dbReference type="Proteomes" id="UP000814176"/>
    </source>
</evidence>
<keyword evidence="3" id="KW-1185">Reference proteome</keyword>
<dbReference type="GeneID" id="72001884"/>
<proteinExistence type="predicted"/>
<organism evidence="2 3">
    <name type="scientific">Rhodofomes roseus</name>
    <dbReference type="NCBI Taxonomy" id="34475"/>
    <lineage>
        <taxon>Eukaryota</taxon>
        <taxon>Fungi</taxon>
        <taxon>Dikarya</taxon>
        <taxon>Basidiomycota</taxon>
        <taxon>Agaricomycotina</taxon>
        <taxon>Agaricomycetes</taxon>
        <taxon>Polyporales</taxon>
        <taxon>Rhodofomes</taxon>
    </lineage>
</organism>
<dbReference type="Proteomes" id="UP000814176">
    <property type="component" value="Unassembled WGS sequence"/>
</dbReference>
<comment type="caution">
    <text evidence="2">The sequence shown here is derived from an EMBL/GenBank/DDBJ whole genome shotgun (WGS) entry which is preliminary data.</text>
</comment>
<dbReference type="EMBL" id="JADCUA010000033">
    <property type="protein sequence ID" value="KAH9830139.1"/>
    <property type="molecule type" value="Genomic_DNA"/>
</dbReference>
<accession>A0ABQ8K0H7</accession>
<feature type="compositionally biased region" description="Pro residues" evidence="1">
    <location>
        <begin position="333"/>
        <end position="344"/>
    </location>
</feature>
<evidence type="ECO:0000313" key="2">
    <source>
        <dbReference type="EMBL" id="KAH9830139.1"/>
    </source>
</evidence>
<feature type="region of interest" description="Disordered" evidence="1">
    <location>
        <begin position="266"/>
        <end position="353"/>
    </location>
</feature>
<protein>
    <submittedName>
        <fullName evidence="2">Uncharacterized protein</fullName>
    </submittedName>
</protein>
<dbReference type="RefSeq" id="XP_047773491.1">
    <property type="nucleotide sequence ID" value="XM_047921152.1"/>
</dbReference>